<dbReference type="Proteomes" id="UP000790377">
    <property type="component" value="Unassembled WGS sequence"/>
</dbReference>
<evidence type="ECO:0000313" key="2">
    <source>
        <dbReference type="Proteomes" id="UP000790377"/>
    </source>
</evidence>
<name>A0ACB8A3Z9_9AGAM</name>
<evidence type="ECO:0000313" key="1">
    <source>
        <dbReference type="EMBL" id="KAH7907932.1"/>
    </source>
</evidence>
<protein>
    <submittedName>
        <fullName evidence="1">Uncharacterized protein</fullName>
    </submittedName>
</protein>
<feature type="non-terminal residue" evidence="1">
    <location>
        <position position="1"/>
    </location>
</feature>
<proteinExistence type="predicted"/>
<accession>A0ACB8A3Z9</accession>
<reference evidence="1" key="1">
    <citation type="journal article" date="2021" name="New Phytol.">
        <title>Evolutionary innovations through gain and loss of genes in the ectomycorrhizal Boletales.</title>
        <authorList>
            <person name="Wu G."/>
            <person name="Miyauchi S."/>
            <person name="Morin E."/>
            <person name="Kuo A."/>
            <person name="Drula E."/>
            <person name="Varga T."/>
            <person name="Kohler A."/>
            <person name="Feng B."/>
            <person name="Cao Y."/>
            <person name="Lipzen A."/>
            <person name="Daum C."/>
            <person name="Hundley H."/>
            <person name="Pangilinan J."/>
            <person name="Johnson J."/>
            <person name="Barry K."/>
            <person name="LaButti K."/>
            <person name="Ng V."/>
            <person name="Ahrendt S."/>
            <person name="Min B."/>
            <person name="Choi I.G."/>
            <person name="Park H."/>
            <person name="Plett J.M."/>
            <person name="Magnuson J."/>
            <person name="Spatafora J.W."/>
            <person name="Nagy L.G."/>
            <person name="Henrissat B."/>
            <person name="Grigoriev I.V."/>
            <person name="Yang Z.L."/>
            <person name="Xu J."/>
            <person name="Martin F.M."/>
        </authorList>
    </citation>
    <scope>NUCLEOTIDE SEQUENCE</scope>
    <source>
        <strain evidence="1">ATCC 28755</strain>
    </source>
</reference>
<feature type="non-terminal residue" evidence="1">
    <location>
        <position position="113"/>
    </location>
</feature>
<sequence length="113" mass="12693">SRSPQRGSSNQSKRRPTSPSRYRQQQAAPKANHSFPSGAGQPGLTACAVCLGRFRHNVHKCTSSLLWDNTTKSYCHRNPEGRLVNPKGLQLCYDWQRPNGCPIHSRDHIHECS</sequence>
<comment type="caution">
    <text evidence="1">The sequence shown here is derived from an EMBL/GenBank/DDBJ whole genome shotgun (WGS) entry which is preliminary data.</text>
</comment>
<keyword evidence="2" id="KW-1185">Reference proteome</keyword>
<organism evidence="1 2">
    <name type="scientific">Hygrophoropsis aurantiaca</name>
    <dbReference type="NCBI Taxonomy" id="72124"/>
    <lineage>
        <taxon>Eukaryota</taxon>
        <taxon>Fungi</taxon>
        <taxon>Dikarya</taxon>
        <taxon>Basidiomycota</taxon>
        <taxon>Agaricomycotina</taxon>
        <taxon>Agaricomycetes</taxon>
        <taxon>Agaricomycetidae</taxon>
        <taxon>Boletales</taxon>
        <taxon>Coniophorineae</taxon>
        <taxon>Hygrophoropsidaceae</taxon>
        <taxon>Hygrophoropsis</taxon>
    </lineage>
</organism>
<gene>
    <name evidence="1" type="ORF">BJ138DRAFT_987642</name>
</gene>
<dbReference type="EMBL" id="MU267858">
    <property type="protein sequence ID" value="KAH7907932.1"/>
    <property type="molecule type" value="Genomic_DNA"/>
</dbReference>